<name>A0A6B2M3C3_9BACT</name>
<dbReference type="GO" id="GO:0006508">
    <property type="term" value="P:proteolysis"/>
    <property type="evidence" value="ECO:0007669"/>
    <property type="project" value="UniProtKB-KW"/>
</dbReference>
<dbReference type="Proteomes" id="UP000478417">
    <property type="component" value="Unassembled WGS sequence"/>
</dbReference>
<dbReference type="SUPFAM" id="SSF53474">
    <property type="entry name" value="alpha/beta-Hydrolases"/>
    <property type="match status" value="1"/>
</dbReference>
<keyword evidence="4" id="KW-0378">Hydrolase</keyword>
<evidence type="ECO:0000256" key="3">
    <source>
        <dbReference type="ARBA" id="ARBA00022729"/>
    </source>
</evidence>
<evidence type="ECO:0000313" key="7">
    <source>
        <dbReference type="EMBL" id="NDV62906.1"/>
    </source>
</evidence>
<feature type="region of interest" description="Disordered" evidence="6">
    <location>
        <begin position="1"/>
        <end position="24"/>
    </location>
</feature>
<dbReference type="EMBL" id="JAAGNX010000003">
    <property type="protein sequence ID" value="NDV62906.1"/>
    <property type="molecule type" value="Genomic_DNA"/>
</dbReference>
<keyword evidence="1" id="KW-0121">Carboxypeptidase</keyword>
<evidence type="ECO:0000256" key="2">
    <source>
        <dbReference type="ARBA" id="ARBA00022670"/>
    </source>
</evidence>
<feature type="compositionally biased region" description="Basic and acidic residues" evidence="6">
    <location>
        <begin position="1"/>
        <end position="19"/>
    </location>
</feature>
<dbReference type="InterPro" id="IPR029058">
    <property type="entry name" value="AB_hydrolase_fold"/>
</dbReference>
<evidence type="ECO:0000256" key="1">
    <source>
        <dbReference type="ARBA" id="ARBA00022645"/>
    </source>
</evidence>
<keyword evidence="2" id="KW-0645">Protease</keyword>
<evidence type="ECO:0000256" key="5">
    <source>
        <dbReference type="ARBA" id="ARBA00023180"/>
    </source>
</evidence>
<dbReference type="PANTHER" id="PTHR11802:SF3">
    <property type="entry name" value="RETINOID-INDUCIBLE SERINE CARBOXYPEPTIDASE"/>
    <property type="match status" value="1"/>
</dbReference>
<reference evidence="7 8" key="1">
    <citation type="submission" date="2020-02" db="EMBL/GenBank/DDBJ databases">
        <title>Albibacoteraceae fam. nov., the first described family within the subdivision 4 Verrucomicrobia.</title>
        <authorList>
            <person name="Xi F."/>
        </authorList>
    </citation>
    <scope>NUCLEOTIDE SEQUENCE [LARGE SCALE GENOMIC DNA]</scope>
    <source>
        <strain evidence="7 8">CK1056</strain>
    </source>
</reference>
<keyword evidence="8" id="KW-1185">Reference proteome</keyword>
<evidence type="ECO:0000256" key="4">
    <source>
        <dbReference type="ARBA" id="ARBA00022801"/>
    </source>
</evidence>
<dbReference type="Pfam" id="PF00450">
    <property type="entry name" value="Peptidase_S10"/>
    <property type="match status" value="1"/>
</dbReference>
<evidence type="ECO:0000313" key="8">
    <source>
        <dbReference type="Proteomes" id="UP000478417"/>
    </source>
</evidence>
<comment type="caution">
    <text evidence="7">The sequence shown here is derived from an EMBL/GenBank/DDBJ whole genome shotgun (WGS) entry which is preliminary data.</text>
</comment>
<organism evidence="7 8">
    <name type="scientific">Oceanipulchritudo coccoides</name>
    <dbReference type="NCBI Taxonomy" id="2706888"/>
    <lineage>
        <taxon>Bacteria</taxon>
        <taxon>Pseudomonadati</taxon>
        <taxon>Verrucomicrobiota</taxon>
        <taxon>Opitutia</taxon>
        <taxon>Puniceicoccales</taxon>
        <taxon>Oceanipulchritudinaceae</taxon>
        <taxon>Oceanipulchritudo</taxon>
    </lineage>
</organism>
<sequence length="507" mass="56974">MAELKKQETKPESKSEYEAPKGQSAQLSISCAGESMAYKAESKWIVLRKAEKPTAEVFCTTYTREGENDRPVTFVFNGGPGASSVYLHMGALGPRRVDLSETGLPKASPHKLADNEETWLTFTDLVFVDPVGTGLSRMIEKDTSKEDSKQASKEGESQKKPSEYWKMKRDLESIGEFVRTWLSQHHRWESPVFIAGESYGGYRVGKLAKVLQKDYGVGLAGAIMISPALEFSLLDATDYNVLPYVDTFPTMAAAAFVHGKSRKAKKQESMDDFIQRARAFALNELLPVLASGEMASESKRTQVFNSAADFIGMPRPVVLRKNGRISITYFVKNLLREDGKTLGLYDASVAVSDPFQDRDELDSPDPTLHILERVFASAINTQLRREIGLVTDRDYELLSHEVNTSWKNDEQTHSLQSQFGAVDDLRYGMSLNEHMQVFLTHGLFDLVTAFTSSDRLLALMKLTPEQKERLTVHHYPGGHMFYTWKASREAFTRDIKAFYRRAGELAD</sequence>
<gene>
    <name evidence="7" type="ORF">G0Q06_10625</name>
</gene>
<accession>A0A6B2M3C3</accession>
<dbReference type="Gene3D" id="3.40.50.1820">
    <property type="entry name" value="alpha/beta hydrolase"/>
    <property type="match status" value="1"/>
</dbReference>
<dbReference type="RefSeq" id="WP_163965691.1">
    <property type="nucleotide sequence ID" value="NZ_JAAGNX010000003.1"/>
</dbReference>
<dbReference type="PROSITE" id="PS00131">
    <property type="entry name" value="CARBOXYPEPT_SER_SER"/>
    <property type="match status" value="1"/>
</dbReference>
<feature type="region of interest" description="Disordered" evidence="6">
    <location>
        <begin position="138"/>
        <end position="162"/>
    </location>
</feature>
<protein>
    <submittedName>
        <fullName evidence="7">Peptidase S10</fullName>
    </submittedName>
</protein>
<dbReference type="GO" id="GO:0004185">
    <property type="term" value="F:serine-type carboxypeptidase activity"/>
    <property type="evidence" value="ECO:0007669"/>
    <property type="project" value="InterPro"/>
</dbReference>
<keyword evidence="3" id="KW-0732">Signal</keyword>
<dbReference type="InterPro" id="IPR018202">
    <property type="entry name" value="Ser_caboxypep_ser_AS"/>
</dbReference>
<proteinExistence type="predicted"/>
<keyword evidence="5" id="KW-0325">Glycoprotein</keyword>
<dbReference type="InterPro" id="IPR001563">
    <property type="entry name" value="Peptidase_S10"/>
</dbReference>
<evidence type="ECO:0000256" key="6">
    <source>
        <dbReference type="SAM" id="MobiDB-lite"/>
    </source>
</evidence>
<dbReference type="PANTHER" id="PTHR11802">
    <property type="entry name" value="SERINE PROTEASE FAMILY S10 SERINE CARBOXYPEPTIDASE"/>
    <property type="match status" value="1"/>
</dbReference>
<dbReference type="AlphaFoldDB" id="A0A6B2M3C3"/>